<comment type="caution">
    <text evidence="2">The sequence shown here is derived from an EMBL/GenBank/DDBJ whole genome shotgun (WGS) entry which is preliminary data.</text>
</comment>
<name>A0A124GP17_PICGL</name>
<accession>A0A124GP17</accession>
<dbReference type="EMBL" id="LKAM01000001">
    <property type="protein sequence ID" value="KUM50556.1"/>
    <property type="molecule type" value="Genomic_DNA"/>
</dbReference>
<keyword evidence="2" id="KW-0496">Mitochondrion</keyword>
<sequence length="85" mass="10205">MLLAMLLVLVLDRLLNQQNPNLDHEGQNLAYENKNPDLALEQDLAHDPEHKNPYHEHYTLYHERYTLYLAYEGQNDYHQHQDLDH</sequence>
<reference evidence="2" key="1">
    <citation type="journal article" date="2015" name="Genome Biol. Evol.">
        <title>Organellar Genomes of White Spruce (Picea glauca): Assembly and Annotation.</title>
        <authorList>
            <person name="Jackman S.D."/>
            <person name="Warren R.L."/>
            <person name="Gibb E.A."/>
            <person name="Vandervalk B.P."/>
            <person name="Mohamadi H."/>
            <person name="Chu J."/>
            <person name="Raymond A."/>
            <person name="Pleasance S."/>
            <person name="Coope R."/>
            <person name="Wildung M.R."/>
            <person name="Ritland C.E."/>
            <person name="Bousquet J."/>
            <person name="Jones S.J."/>
            <person name="Bohlmann J."/>
            <person name="Birol I."/>
        </authorList>
    </citation>
    <scope>NUCLEOTIDE SEQUENCE [LARGE SCALE GENOMIC DNA]</scope>
    <source>
        <tissue evidence="2">Flushing bud</tissue>
    </source>
</reference>
<protein>
    <submittedName>
        <fullName evidence="2">Uncharacterized protein</fullName>
    </submittedName>
</protein>
<dbReference type="AlphaFoldDB" id="A0A124GP17"/>
<proteinExistence type="predicted"/>
<gene>
    <name evidence="2" type="ORF">ABT39_MTgene400</name>
</gene>
<organism evidence="2">
    <name type="scientific">Picea glauca</name>
    <name type="common">White spruce</name>
    <name type="synonym">Pinus glauca</name>
    <dbReference type="NCBI Taxonomy" id="3330"/>
    <lineage>
        <taxon>Eukaryota</taxon>
        <taxon>Viridiplantae</taxon>
        <taxon>Streptophyta</taxon>
        <taxon>Embryophyta</taxon>
        <taxon>Tracheophyta</taxon>
        <taxon>Spermatophyta</taxon>
        <taxon>Pinopsida</taxon>
        <taxon>Pinidae</taxon>
        <taxon>Conifers I</taxon>
        <taxon>Pinales</taxon>
        <taxon>Pinaceae</taxon>
        <taxon>Picea</taxon>
    </lineage>
</organism>
<evidence type="ECO:0000256" key="1">
    <source>
        <dbReference type="SAM" id="SignalP"/>
    </source>
</evidence>
<evidence type="ECO:0000313" key="2">
    <source>
        <dbReference type="EMBL" id="KUM50556.1"/>
    </source>
</evidence>
<feature type="signal peptide" evidence="1">
    <location>
        <begin position="1"/>
        <end position="17"/>
    </location>
</feature>
<geneLocation type="mitochondrion" evidence="2"/>
<keyword evidence="1" id="KW-0732">Signal</keyword>
<feature type="chain" id="PRO_5007172464" evidence="1">
    <location>
        <begin position="18"/>
        <end position="85"/>
    </location>
</feature>